<accession>A0ABY9WH04</accession>
<gene>
    <name evidence="4" type="ORF">F0U60_02420</name>
</gene>
<evidence type="ECO:0000313" key="5">
    <source>
        <dbReference type="Proteomes" id="UP001611383"/>
    </source>
</evidence>
<protein>
    <recommendedName>
        <fullName evidence="3">DUF6748 domain-containing protein</fullName>
    </recommendedName>
</protein>
<dbReference type="EMBL" id="CP043494">
    <property type="protein sequence ID" value="WNG43074.1"/>
    <property type="molecule type" value="Genomic_DNA"/>
</dbReference>
<evidence type="ECO:0000313" key="4">
    <source>
        <dbReference type="EMBL" id="WNG43074.1"/>
    </source>
</evidence>
<dbReference type="Proteomes" id="UP001611383">
    <property type="component" value="Chromosome"/>
</dbReference>
<evidence type="ECO:0000256" key="2">
    <source>
        <dbReference type="SAM" id="SignalP"/>
    </source>
</evidence>
<evidence type="ECO:0000256" key="1">
    <source>
        <dbReference type="SAM" id="MobiDB-lite"/>
    </source>
</evidence>
<evidence type="ECO:0000259" key="3">
    <source>
        <dbReference type="Pfam" id="PF20533"/>
    </source>
</evidence>
<dbReference type="PROSITE" id="PS51257">
    <property type="entry name" value="PROKAR_LIPOPROTEIN"/>
    <property type="match status" value="1"/>
</dbReference>
<dbReference type="InterPro" id="IPR046636">
    <property type="entry name" value="DUF6748"/>
</dbReference>
<sequence length="169" mass="17489">MTLRHPLLSAALALGLLAGCSNRATPEPRPTEPSGTPTSQPAPLSETPPAAKRPSQELPTDGADTHAQEPAAMKPGVYFVKDSGVRCITAPCPSYIATPVGQPDAEAIQITDVDLSALNLPEDRRSTLLEAVHGRGAGLKVEATVDTVAKAGPGGTATVLRVKKVVEDR</sequence>
<proteinExistence type="predicted"/>
<reference evidence="4 5" key="1">
    <citation type="submission" date="2019-08" db="EMBL/GenBank/DDBJ databases">
        <title>Archangium and Cystobacter genomes.</title>
        <authorList>
            <person name="Chen I.-C.K."/>
            <person name="Wielgoss S."/>
        </authorList>
    </citation>
    <scope>NUCLEOTIDE SEQUENCE [LARGE SCALE GENOMIC DNA]</scope>
    <source>
        <strain evidence="4 5">Cbm 6</strain>
    </source>
</reference>
<dbReference type="Pfam" id="PF20533">
    <property type="entry name" value="DUF6748"/>
    <property type="match status" value="1"/>
</dbReference>
<feature type="signal peptide" evidence="2">
    <location>
        <begin position="1"/>
        <end position="23"/>
    </location>
</feature>
<feature type="chain" id="PRO_5046723549" description="DUF6748 domain-containing protein" evidence="2">
    <location>
        <begin position="24"/>
        <end position="169"/>
    </location>
</feature>
<dbReference type="RefSeq" id="WP_395813495.1">
    <property type="nucleotide sequence ID" value="NZ_CP043494.1"/>
</dbReference>
<feature type="domain" description="DUF6748" evidence="3">
    <location>
        <begin position="72"/>
        <end position="158"/>
    </location>
</feature>
<organism evidence="4 5">
    <name type="scientific">Archangium minus</name>
    <dbReference type="NCBI Taxonomy" id="83450"/>
    <lineage>
        <taxon>Bacteria</taxon>
        <taxon>Pseudomonadati</taxon>
        <taxon>Myxococcota</taxon>
        <taxon>Myxococcia</taxon>
        <taxon>Myxococcales</taxon>
        <taxon>Cystobacterineae</taxon>
        <taxon>Archangiaceae</taxon>
        <taxon>Archangium</taxon>
    </lineage>
</organism>
<feature type="region of interest" description="Disordered" evidence="1">
    <location>
        <begin position="21"/>
        <end position="72"/>
    </location>
</feature>
<name>A0ABY9WH04_9BACT</name>
<feature type="compositionally biased region" description="Polar residues" evidence="1">
    <location>
        <begin position="33"/>
        <end position="42"/>
    </location>
</feature>
<keyword evidence="2" id="KW-0732">Signal</keyword>
<keyword evidence="5" id="KW-1185">Reference proteome</keyword>